<evidence type="ECO:0000256" key="3">
    <source>
        <dbReference type="ARBA" id="ARBA00022840"/>
    </source>
</evidence>
<feature type="region of interest" description="Disordered" evidence="6">
    <location>
        <begin position="290"/>
        <end position="336"/>
    </location>
</feature>
<feature type="compositionally biased region" description="Basic and acidic residues" evidence="6">
    <location>
        <begin position="290"/>
        <end position="329"/>
    </location>
</feature>
<keyword evidence="9" id="KW-1185">Reference proteome</keyword>
<evidence type="ECO:0000256" key="2">
    <source>
        <dbReference type="ARBA" id="ARBA00022741"/>
    </source>
</evidence>
<evidence type="ECO:0000256" key="5">
    <source>
        <dbReference type="PROSITE-ProRule" id="PRU10141"/>
    </source>
</evidence>
<dbReference type="PANTHER" id="PTHR24348">
    <property type="entry name" value="SERINE/THREONINE-PROTEIN KINASE UNC-51-RELATED"/>
    <property type="match status" value="1"/>
</dbReference>
<dbReference type="InterPro" id="IPR011009">
    <property type="entry name" value="Kinase-like_dom_sf"/>
</dbReference>
<keyword evidence="2 5" id="KW-0547">Nucleotide-binding</keyword>
<keyword evidence="3 5" id="KW-0067">ATP-binding</keyword>
<name>A0ABR2H387_9EUKA</name>
<dbReference type="Proteomes" id="UP001470230">
    <property type="component" value="Unassembled WGS sequence"/>
</dbReference>
<dbReference type="InterPro" id="IPR008271">
    <property type="entry name" value="Ser/Thr_kinase_AS"/>
</dbReference>
<keyword evidence="1" id="KW-0418">Kinase</keyword>
<dbReference type="PROSITE" id="PS00107">
    <property type="entry name" value="PROTEIN_KINASE_ATP"/>
    <property type="match status" value="1"/>
</dbReference>
<dbReference type="InterPro" id="IPR000719">
    <property type="entry name" value="Prot_kinase_dom"/>
</dbReference>
<dbReference type="Gene3D" id="3.30.200.20">
    <property type="entry name" value="Phosphorylase Kinase, domain 1"/>
    <property type="match status" value="1"/>
</dbReference>
<proteinExistence type="predicted"/>
<dbReference type="PROSITE" id="PS50011">
    <property type="entry name" value="PROTEIN_KINASE_DOM"/>
    <property type="match status" value="1"/>
</dbReference>
<keyword evidence="4" id="KW-0675">Receptor</keyword>
<feature type="binding site" evidence="5">
    <location>
        <position position="44"/>
    </location>
    <ligand>
        <name>ATP</name>
        <dbReference type="ChEBI" id="CHEBI:30616"/>
    </ligand>
</feature>
<gene>
    <name evidence="8" type="ORF">M9Y10_030405</name>
</gene>
<dbReference type="PROSITE" id="PS00108">
    <property type="entry name" value="PROTEIN_KINASE_ST"/>
    <property type="match status" value="1"/>
</dbReference>
<feature type="domain" description="Protein kinase" evidence="7">
    <location>
        <begin position="15"/>
        <end position="288"/>
    </location>
</feature>
<evidence type="ECO:0000313" key="8">
    <source>
        <dbReference type="EMBL" id="KAK8840630.1"/>
    </source>
</evidence>
<keyword evidence="1" id="KW-0808">Transferase</keyword>
<reference evidence="8 9" key="1">
    <citation type="submission" date="2024-04" db="EMBL/GenBank/DDBJ databases">
        <title>Tritrichomonas musculus Genome.</title>
        <authorList>
            <person name="Alves-Ferreira E."/>
            <person name="Grigg M."/>
            <person name="Lorenzi H."/>
            <person name="Galac M."/>
        </authorList>
    </citation>
    <scope>NUCLEOTIDE SEQUENCE [LARGE SCALE GENOMIC DNA]</scope>
    <source>
        <strain evidence="8 9">EAF2021</strain>
    </source>
</reference>
<dbReference type="PANTHER" id="PTHR24348:SF68">
    <property type="entry name" value="SERINE_THREONINE-PROTEIN KINASE ATG1C"/>
    <property type="match status" value="1"/>
</dbReference>
<organism evidence="8 9">
    <name type="scientific">Tritrichomonas musculus</name>
    <dbReference type="NCBI Taxonomy" id="1915356"/>
    <lineage>
        <taxon>Eukaryota</taxon>
        <taxon>Metamonada</taxon>
        <taxon>Parabasalia</taxon>
        <taxon>Tritrichomonadida</taxon>
        <taxon>Tritrichomonadidae</taxon>
        <taxon>Tritrichomonas</taxon>
    </lineage>
</organism>
<evidence type="ECO:0000313" key="9">
    <source>
        <dbReference type="Proteomes" id="UP001470230"/>
    </source>
</evidence>
<dbReference type="Gene3D" id="1.10.510.10">
    <property type="entry name" value="Transferase(Phosphotransferase) domain 1"/>
    <property type="match status" value="1"/>
</dbReference>
<evidence type="ECO:0000256" key="6">
    <source>
        <dbReference type="SAM" id="MobiDB-lite"/>
    </source>
</evidence>
<evidence type="ECO:0000256" key="4">
    <source>
        <dbReference type="ARBA" id="ARBA00023170"/>
    </source>
</evidence>
<dbReference type="EMBL" id="JAPFFF010000044">
    <property type="protein sequence ID" value="KAK8840630.1"/>
    <property type="molecule type" value="Genomic_DNA"/>
</dbReference>
<protein>
    <recommendedName>
        <fullName evidence="7">Protein kinase domain-containing protein</fullName>
    </recommendedName>
</protein>
<comment type="caution">
    <text evidence="8">The sequence shown here is derived from an EMBL/GenBank/DDBJ whole genome shotgun (WGS) entry which is preliminary data.</text>
</comment>
<dbReference type="InterPro" id="IPR001245">
    <property type="entry name" value="Ser-Thr/Tyr_kinase_cat_dom"/>
</dbReference>
<dbReference type="InterPro" id="IPR017441">
    <property type="entry name" value="Protein_kinase_ATP_BS"/>
</dbReference>
<dbReference type="Gene3D" id="2.60.120.260">
    <property type="entry name" value="Galactose-binding domain-like"/>
    <property type="match status" value="1"/>
</dbReference>
<sequence>MKPNFSNFQIDLNKFKFSDEIGHGTTATVYLVENINDGRIYALKKVCYSDSIEVHREKTLITREISIMMRLRHPCIVQFYGFNLEQKDHNLKAYILLQYAKNGSFDNILNKIRSGKIKDFNPTTMQKIIIGIARAMKYLHENHIIHRDLKPSNVLLDANYIPLLTDFGYAKDISNNGLDATMGVGTPIYEAPEVISSNVYDEKADVYSFGIMLYEIFTNCLPYIEIIKRKRAQESFFKKITNGYRPQFPESFNNEKIKKLIEKCWSSNPSERPTFENLFEILAYDTDFEEKEKKEETKEETDKKEGTAKKDDKGETKETDKKEETSKKEEEEEEEEVEMKEFVAIKRALFKPENDGKEKGSCYLDNVDQEELINFANYLKERENYSMLSLWHVIDELKQQILTMKQENELAFNQLRTEMKNEIRSQFQKFREDSLLAQQQEKFFIKCLVYKESNPKFNGILRFLTNKAGSNLHDSKTVSITTNSMHSDDSHFIFFFKDENHYHPKNLVDFDKDNEYKSNDTGGAIVCFDFMERLVQINKYEIRRGSNQAETPNLKNWVIEMSKDGVSWEVTDRRSNDISLNSAEDVVALDVNNPLKEFYRYIRIRQTGISWYSSYNCNVISLSAIDFYGKIKEPKV</sequence>
<dbReference type="SUPFAM" id="SSF49785">
    <property type="entry name" value="Galactose-binding domain-like"/>
    <property type="match status" value="1"/>
</dbReference>
<evidence type="ECO:0000256" key="1">
    <source>
        <dbReference type="ARBA" id="ARBA00022527"/>
    </source>
</evidence>
<dbReference type="Pfam" id="PF00069">
    <property type="entry name" value="Pkinase"/>
    <property type="match status" value="1"/>
</dbReference>
<dbReference type="InterPro" id="IPR045269">
    <property type="entry name" value="Atg1-like"/>
</dbReference>
<dbReference type="CDD" id="cd13999">
    <property type="entry name" value="STKc_MAP3K-like"/>
    <property type="match status" value="1"/>
</dbReference>
<dbReference type="InterPro" id="IPR008979">
    <property type="entry name" value="Galactose-bd-like_sf"/>
</dbReference>
<accession>A0ABR2H387</accession>
<keyword evidence="1" id="KW-0723">Serine/threonine-protein kinase</keyword>
<dbReference type="PRINTS" id="PR00109">
    <property type="entry name" value="TYRKINASE"/>
</dbReference>
<dbReference type="SMART" id="SM00220">
    <property type="entry name" value="S_TKc"/>
    <property type="match status" value="1"/>
</dbReference>
<dbReference type="SUPFAM" id="SSF56112">
    <property type="entry name" value="Protein kinase-like (PK-like)"/>
    <property type="match status" value="1"/>
</dbReference>
<evidence type="ECO:0000259" key="7">
    <source>
        <dbReference type="PROSITE" id="PS50011"/>
    </source>
</evidence>